<gene>
    <name evidence="5" type="ORF">UFOPK1762_02051</name>
    <name evidence="7" type="ORF">UFOPK2969_01738</name>
    <name evidence="6" type="ORF">UFOPK3010_00399</name>
    <name evidence="3" type="ORF">UFOPK3331_00225</name>
    <name evidence="8" type="ORF">UFOPK3785_01257</name>
    <name evidence="9" type="ORF">UFOPK3927_01492</name>
    <name evidence="4" type="ORF">UFOPK4201_01448</name>
</gene>
<evidence type="ECO:0000256" key="1">
    <source>
        <dbReference type="ARBA" id="ARBA00023125"/>
    </source>
</evidence>
<dbReference type="SUPFAM" id="SSF46689">
    <property type="entry name" value="Homeodomain-like"/>
    <property type="match status" value="1"/>
</dbReference>
<dbReference type="EMBL" id="CAESAL010000004">
    <property type="protein sequence ID" value="CAB4331506.1"/>
    <property type="molecule type" value="Genomic_DNA"/>
</dbReference>
<dbReference type="InterPro" id="IPR001647">
    <property type="entry name" value="HTH_TetR"/>
</dbReference>
<evidence type="ECO:0000313" key="7">
    <source>
        <dbReference type="EMBL" id="CAB4806060.1"/>
    </source>
</evidence>
<dbReference type="EMBL" id="CAFAAM010000037">
    <property type="protein sequence ID" value="CAB4797492.1"/>
    <property type="molecule type" value="Genomic_DNA"/>
</dbReference>
<evidence type="ECO:0000313" key="3">
    <source>
        <dbReference type="EMBL" id="CAB4331506.1"/>
    </source>
</evidence>
<dbReference type="EMBL" id="CAEZTY010000153">
    <property type="protein sequence ID" value="CAB4602823.1"/>
    <property type="molecule type" value="Genomic_DNA"/>
</dbReference>
<dbReference type="EMBL" id="CAEUNJ010000069">
    <property type="protein sequence ID" value="CAB4372385.1"/>
    <property type="molecule type" value="Genomic_DNA"/>
</dbReference>
<dbReference type="PANTHER" id="PTHR43479">
    <property type="entry name" value="ACREF/ENVCD OPERON REPRESSOR-RELATED"/>
    <property type="match status" value="1"/>
</dbReference>
<dbReference type="InterPro" id="IPR009057">
    <property type="entry name" value="Homeodomain-like_sf"/>
</dbReference>
<reference evidence="7" key="1">
    <citation type="submission" date="2020-05" db="EMBL/GenBank/DDBJ databases">
        <authorList>
            <person name="Chiriac C."/>
            <person name="Salcher M."/>
            <person name="Ghai R."/>
            <person name="Kavagutti S V."/>
        </authorList>
    </citation>
    <scope>NUCLEOTIDE SEQUENCE</scope>
</reference>
<sequence>MHVHGCVLMTSKLQRRGPGSRAGGNHPTRLELLNAATHLASAEGLDALTVSAITNAAGHAKGTFYVHFDDRSQMIAELHRRFHDDLFSSIEARTAAMVPGSERAHIRIEAFLDGCRSQPPVRAMLLEARSLPEIASLVEQRNAQAAQALKADLQGRVAHCSETARLIVGATIEVALQELTANRRLPRLRAALYSFLPAAKTPGMMK</sequence>
<dbReference type="EMBL" id="CAFBNJ010000068">
    <property type="protein sequence ID" value="CAB4957633.1"/>
    <property type="molecule type" value="Genomic_DNA"/>
</dbReference>
<accession>A0A6J6Y9H5</accession>
<dbReference type="EMBL" id="CAFBOK010000201">
    <property type="protein sequence ID" value="CAB4994435.1"/>
    <property type="molecule type" value="Genomic_DNA"/>
</dbReference>
<name>A0A6J6Y9H5_9ZZZZ</name>
<keyword evidence="1" id="KW-0238">DNA-binding</keyword>
<dbReference type="Pfam" id="PF00440">
    <property type="entry name" value="TetR_N"/>
    <property type="match status" value="1"/>
</dbReference>
<feature type="domain" description="HTH tetR-type" evidence="2">
    <location>
        <begin position="26"/>
        <end position="86"/>
    </location>
</feature>
<proteinExistence type="predicted"/>
<dbReference type="Gene3D" id="1.10.357.10">
    <property type="entry name" value="Tetracycline Repressor, domain 2"/>
    <property type="match status" value="1"/>
</dbReference>
<dbReference type="GO" id="GO:0003677">
    <property type="term" value="F:DNA binding"/>
    <property type="evidence" value="ECO:0007669"/>
    <property type="project" value="UniProtKB-KW"/>
</dbReference>
<evidence type="ECO:0000313" key="4">
    <source>
        <dbReference type="EMBL" id="CAB4372385.1"/>
    </source>
</evidence>
<evidence type="ECO:0000313" key="6">
    <source>
        <dbReference type="EMBL" id="CAB4797492.1"/>
    </source>
</evidence>
<evidence type="ECO:0000313" key="9">
    <source>
        <dbReference type="EMBL" id="CAB4994435.1"/>
    </source>
</evidence>
<dbReference type="EMBL" id="CAFAAD010000198">
    <property type="protein sequence ID" value="CAB4806060.1"/>
    <property type="molecule type" value="Genomic_DNA"/>
</dbReference>
<dbReference type="PANTHER" id="PTHR43479:SF11">
    <property type="entry name" value="ACREF_ENVCD OPERON REPRESSOR-RELATED"/>
    <property type="match status" value="1"/>
</dbReference>
<dbReference type="PROSITE" id="PS50977">
    <property type="entry name" value="HTH_TETR_2"/>
    <property type="match status" value="1"/>
</dbReference>
<organism evidence="7">
    <name type="scientific">freshwater metagenome</name>
    <dbReference type="NCBI Taxonomy" id="449393"/>
    <lineage>
        <taxon>unclassified sequences</taxon>
        <taxon>metagenomes</taxon>
        <taxon>ecological metagenomes</taxon>
    </lineage>
</organism>
<evidence type="ECO:0000259" key="2">
    <source>
        <dbReference type="PROSITE" id="PS50977"/>
    </source>
</evidence>
<evidence type="ECO:0000313" key="5">
    <source>
        <dbReference type="EMBL" id="CAB4602823.1"/>
    </source>
</evidence>
<dbReference type="PRINTS" id="PR00455">
    <property type="entry name" value="HTHTETR"/>
</dbReference>
<dbReference type="AlphaFoldDB" id="A0A6J6Y9H5"/>
<protein>
    <submittedName>
        <fullName evidence="7">Unannotated protein</fullName>
    </submittedName>
</protein>
<dbReference type="InterPro" id="IPR050624">
    <property type="entry name" value="HTH-type_Tx_Regulator"/>
</dbReference>
<evidence type="ECO:0000313" key="8">
    <source>
        <dbReference type="EMBL" id="CAB4957633.1"/>
    </source>
</evidence>